<dbReference type="AlphaFoldDB" id="Q01WC2"/>
<dbReference type="HOGENOM" id="CLU_005391_1_2_0"/>
<comment type="subunit">
    <text evidence="2">Homotetramer.</text>
</comment>
<proteinExistence type="inferred from homology"/>
<sequence>MPSANLTTHAHSVPEILEKLHVEPVNSGACFGDWIAEPSGGELVSSSPATGEALARVRTAGPGDYETVMEFATAAFLEWRMLPAPKRGEIVREIGNELRAHKQHLGALVSLEMGKILPEGLGEVQEMIDICDFAVGLSRQLYGLTMHSERPGHRMYEQWHPLGVVGVISAFNFPVAVWAWNAMIAAVCGDCVLWRPSSETPLLAIAVQKIVNRVFDRHGLKGIFNLVIGPSNPIGEILVKDPRIPLISFTGSTEVGRRVAEVIAHRLGRSILELGGNNAIIVMDDANADLVLRAVLFGCVGTAGQRCTTTRRLFLQRGIAPRIREALTRAYGQVRIGHPLDEQTIMGPLVNRRAVDDMLDGLRRIREQGGEILYGGEALEGCYVQPTLVRARPDMPILKEEIFAPILYLIEFDHLDEAIHWHNDVPQGLSSAMFTTNVISSETFLSHRGSDCGIANINIGTSGAEIGGAFGGEKETGGGRESGSDAWKAYMRRQTNTINWSTQLPLAQGIEFKL</sequence>
<organism evidence="9">
    <name type="scientific">Solibacter usitatus (strain Ellin6076)</name>
    <dbReference type="NCBI Taxonomy" id="234267"/>
    <lineage>
        <taxon>Bacteria</taxon>
        <taxon>Pseudomonadati</taxon>
        <taxon>Acidobacteriota</taxon>
        <taxon>Terriglobia</taxon>
        <taxon>Bryobacterales</taxon>
        <taxon>Solibacteraceae</taxon>
        <taxon>Candidatus Solibacter</taxon>
    </lineage>
</organism>
<evidence type="ECO:0000256" key="2">
    <source>
        <dbReference type="ARBA" id="ARBA00011881"/>
    </source>
</evidence>
<dbReference type="GO" id="GO:0004029">
    <property type="term" value="F:aldehyde dehydrogenase (NAD+) activity"/>
    <property type="evidence" value="ECO:0007669"/>
    <property type="project" value="UniProtKB-EC"/>
</dbReference>
<dbReference type="eggNOG" id="COG1012">
    <property type="taxonomic scope" value="Bacteria"/>
</dbReference>
<evidence type="ECO:0000259" key="8">
    <source>
        <dbReference type="Pfam" id="PF00171"/>
    </source>
</evidence>
<dbReference type="InterPro" id="IPR016162">
    <property type="entry name" value="Ald_DH_N"/>
</dbReference>
<name>Q01WC2_SOLUE</name>
<dbReference type="STRING" id="234267.Acid_5088"/>
<dbReference type="Gene3D" id="3.40.605.10">
    <property type="entry name" value="Aldehyde Dehydrogenase, Chain A, domain 1"/>
    <property type="match status" value="1"/>
</dbReference>
<dbReference type="CDD" id="cd07130">
    <property type="entry name" value="ALDH_F7_AASADH"/>
    <property type="match status" value="1"/>
</dbReference>
<dbReference type="Pfam" id="PF00171">
    <property type="entry name" value="Aldedh"/>
    <property type="match status" value="1"/>
</dbReference>
<dbReference type="EC" id="1.2.1.3" evidence="5"/>
<keyword evidence="3 7" id="KW-0560">Oxidoreductase</keyword>
<dbReference type="InterPro" id="IPR016163">
    <property type="entry name" value="Ald_DH_C"/>
</dbReference>
<feature type="active site" evidence="6">
    <location>
        <position position="273"/>
    </location>
</feature>
<dbReference type="FunFam" id="3.40.309.10:FF:000018">
    <property type="entry name" value="Alpha-aminoadipic semialdehyde dehydrogenase"/>
    <property type="match status" value="1"/>
</dbReference>
<dbReference type="InterPro" id="IPR044638">
    <property type="entry name" value="ALDH7A1-like"/>
</dbReference>
<evidence type="ECO:0000256" key="6">
    <source>
        <dbReference type="PROSITE-ProRule" id="PRU10007"/>
    </source>
</evidence>
<dbReference type="SUPFAM" id="SSF53720">
    <property type="entry name" value="ALDH-like"/>
    <property type="match status" value="1"/>
</dbReference>
<dbReference type="InterPro" id="IPR029510">
    <property type="entry name" value="Ald_DH_CS_GLU"/>
</dbReference>
<dbReference type="InterPro" id="IPR016161">
    <property type="entry name" value="Ald_DH/histidinol_DH"/>
</dbReference>
<evidence type="ECO:0000256" key="3">
    <source>
        <dbReference type="ARBA" id="ARBA00023002"/>
    </source>
</evidence>
<keyword evidence="4" id="KW-0520">NAD</keyword>
<evidence type="ECO:0000313" key="9">
    <source>
        <dbReference type="EMBL" id="ABJ86043.1"/>
    </source>
</evidence>
<accession>Q01WC2</accession>
<dbReference type="PANTHER" id="PTHR43521">
    <property type="entry name" value="ALPHA-AMINOADIPIC SEMIALDEHYDE DEHYDROGENASE"/>
    <property type="match status" value="1"/>
</dbReference>
<dbReference type="InterPro" id="IPR015590">
    <property type="entry name" value="Aldehyde_DH_dom"/>
</dbReference>
<dbReference type="InParanoid" id="Q01WC2"/>
<evidence type="ECO:0000256" key="5">
    <source>
        <dbReference type="ARBA" id="ARBA00024226"/>
    </source>
</evidence>
<dbReference type="PROSITE" id="PS00687">
    <property type="entry name" value="ALDEHYDE_DEHYDR_GLU"/>
    <property type="match status" value="1"/>
</dbReference>
<dbReference type="EMBL" id="CP000473">
    <property type="protein sequence ID" value="ABJ86043.1"/>
    <property type="molecule type" value="Genomic_DNA"/>
</dbReference>
<dbReference type="PANTHER" id="PTHR43521:SF1">
    <property type="entry name" value="ALPHA-AMINOADIPIC SEMIALDEHYDE DEHYDROGENASE"/>
    <property type="match status" value="1"/>
</dbReference>
<evidence type="ECO:0000256" key="1">
    <source>
        <dbReference type="ARBA" id="ARBA00009986"/>
    </source>
</evidence>
<dbReference type="Gene3D" id="3.40.309.10">
    <property type="entry name" value="Aldehyde Dehydrogenase, Chain A, domain 2"/>
    <property type="match status" value="1"/>
</dbReference>
<comment type="similarity">
    <text evidence="1 7">Belongs to the aldehyde dehydrogenase family.</text>
</comment>
<evidence type="ECO:0000256" key="7">
    <source>
        <dbReference type="RuleBase" id="RU003345"/>
    </source>
</evidence>
<reference evidence="9" key="1">
    <citation type="submission" date="2006-10" db="EMBL/GenBank/DDBJ databases">
        <title>Complete sequence of Solibacter usitatus Ellin6076.</title>
        <authorList>
            <consortium name="US DOE Joint Genome Institute"/>
            <person name="Copeland A."/>
            <person name="Lucas S."/>
            <person name="Lapidus A."/>
            <person name="Barry K."/>
            <person name="Detter J.C."/>
            <person name="Glavina del Rio T."/>
            <person name="Hammon N."/>
            <person name="Israni S."/>
            <person name="Dalin E."/>
            <person name="Tice H."/>
            <person name="Pitluck S."/>
            <person name="Thompson L.S."/>
            <person name="Brettin T."/>
            <person name="Bruce D."/>
            <person name="Han C."/>
            <person name="Tapia R."/>
            <person name="Gilna P."/>
            <person name="Schmutz J."/>
            <person name="Larimer F."/>
            <person name="Land M."/>
            <person name="Hauser L."/>
            <person name="Kyrpides N."/>
            <person name="Mikhailova N."/>
            <person name="Janssen P.H."/>
            <person name="Kuske C.R."/>
            <person name="Richardson P."/>
        </authorList>
    </citation>
    <scope>NUCLEOTIDE SEQUENCE</scope>
    <source>
        <strain evidence="9">Ellin6076</strain>
    </source>
</reference>
<protein>
    <recommendedName>
        <fullName evidence="5">aldehyde dehydrogenase (NAD(+))</fullName>
        <ecNumber evidence="5">1.2.1.3</ecNumber>
    </recommendedName>
</protein>
<dbReference type="KEGG" id="sus:Acid_5088"/>
<evidence type="ECO:0000256" key="4">
    <source>
        <dbReference type="ARBA" id="ARBA00023027"/>
    </source>
</evidence>
<gene>
    <name evidence="9" type="ordered locus">Acid_5088</name>
</gene>
<feature type="domain" description="Aldehyde dehydrogenase" evidence="8">
    <location>
        <begin position="35"/>
        <end position="495"/>
    </location>
</feature>